<evidence type="ECO:0000313" key="5">
    <source>
        <dbReference type="Proteomes" id="UP001281656"/>
    </source>
</evidence>
<feature type="chain" id="PRO_5046393486" evidence="2">
    <location>
        <begin position="28"/>
        <end position="477"/>
    </location>
</feature>
<keyword evidence="1 2" id="KW-0732">Signal</keyword>
<evidence type="ECO:0000259" key="3">
    <source>
        <dbReference type="SMART" id="SM00460"/>
    </source>
</evidence>
<gene>
    <name evidence="4" type="ORF">P8V03_12590</name>
</gene>
<feature type="domain" description="Transglutaminase-like" evidence="3">
    <location>
        <begin position="282"/>
        <end position="342"/>
    </location>
</feature>
<comment type="caution">
    <text evidence="4">The sequence shown here is derived from an EMBL/GenBank/DDBJ whole genome shotgun (WGS) entry which is preliminary data.</text>
</comment>
<proteinExistence type="predicted"/>
<accession>A0ABU4JV50</accession>
<evidence type="ECO:0000256" key="2">
    <source>
        <dbReference type="SAM" id="SignalP"/>
    </source>
</evidence>
<organism evidence="4 5">
    <name type="scientific">Clostridium tanneri</name>
    <dbReference type="NCBI Taxonomy" id="3037988"/>
    <lineage>
        <taxon>Bacteria</taxon>
        <taxon>Bacillati</taxon>
        <taxon>Bacillota</taxon>
        <taxon>Clostridia</taxon>
        <taxon>Eubacteriales</taxon>
        <taxon>Clostridiaceae</taxon>
        <taxon>Clostridium</taxon>
    </lineage>
</organism>
<dbReference type="InterPro" id="IPR032812">
    <property type="entry name" value="SbsA_Ig"/>
</dbReference>
<dbReference type="PANTHER" id="PTHR46333:SF2">
    <property type="entry name" value="CYTOKINESIS PROTEIN 3"/>
    <property type="match status" value="1"/>
</dbReference>
<name>A0ABU4JV50_9CLOT</name>
<evidence type="ECO:0000256" key="1">
    <source>
        <dbReference type="ARBA" id="ARBA00022729"/>
    </source>
</evidence>
<dbReference type="Pfam" id="PF13205">
    <property type="entry name" value="Big_5"/>
    <property type="match status" value="1"/>
</dbReference>
<reference evidence="4 5" key="1">
    <citation type="submission" date="2023-04" db="EMBL/GenBank/DDBJ databases">
        <title>Clostridium tannerae sp. nov., isolated from the fecal material of an alpaca.</title>
        <authorList>
            <person name="Miller S."/>
            <person name="Hendry M."/>
            <person name="King J."/>
            <person name="Sankaranarayanan K."/>
            <person name="Lawson P.A."/>
        </authorList>
    </citation>
    <scope>NUCLEOTIDE SEQUENCE [LARGE SCALE GENOMIC DNA]</scope>
    <source>
        <strain evidence="4 5">A1-XYC3</strain>
    </source>
</reference>
<dbReference type="Proteomes" id="UP001281656">
    <property type="component" value="Unassembled WGS sequence"/>
</dbReference>
<dbReference type="Pfam" id="PF01841">
    <property type="entry name" value="Transglut_core"/>
    <property type="match status" value="1"/>
</dbReference>
<dbReference type="InterPro" id="IPR038765">
    <property type="entry name" value="Papain-like_cys_pep_sf"/>
</dbReference>
<feature type="signal peptide" evidence="2">
    <location>
        <begin position="1"/>
        <end position="27"/>
    </location>
</feature>
<keyword evidence="5" id="KW-1185">Reference proteome</keyword>
<dbReference type="InterPro" id="IPR002931">
    <property type="entry name" value="Transglutaminase-like"/>
</dbReference>
<evidence type="ECO:0000313" key="4">
    <source>
        <dbReference type="EMBL" id="MDW8801987.1"/>
    </source>
</evidence>
<dbReference type="EMBL" id="JARUJP010000014">
    <property type="protein sequence ID" value="MDW8801987.1"/>
    <property type="molecule type" value="Genomic_DNA"/>
</dbReference>
<dbReference type="PANTHER" id="PTHR46333">
    <property type="entry name" value="CYTOKINESIS PROTEIN 3"/>
    <property type="match status" value="1"/>
</dbReference>
<protein>
    <submittedName>
        <fullName evidence="4">Transglutaminase domain-containing protein</fullName>
    </submittedName>
</protein>
<dbReference type="Gene3D" id="3.10.620.30">
    <property type="match status" value="1"/>
</dbReference>
<dbReference type="SUPFAM" id="SSF54001">
    <property type="entry name" value="Cysteine proteinases"/>
    <property type="match status" value="1"/>
</dbReference>
<dbReference type="RefSeq" id="WP_318798363.1">
    <property type="nucleotide sequence ID" value="NZ_JARUJP010000014.1"/>
</dbReference>
<sequence length="477" mass="54258">MRVKKCFLVITTVVLFSLISISTHVKAAVNYKIWNTSDKEIVEPTKVWNIKFTKGTTIQSSKKSIAVYKEENNEKVDLEFTSSDGGKIINISPSKPYESGKSYTLVVEDSLEAEDGEKIKQPIKFSFKIQPVQSTNEQGTISSYSEYYDAVKNTLSNYESSITLFIENYDKSMYNLEVIDEILLKNPNLRGVYEGASATILYSDPAKLVIKFSYADSRENLINKERVVEEKVTEIVNNLIKPEMKDYEKELVLHDYLVNNATYDKRLYSGNMPEDSYTAYGVLINSTGVCQGYAEAMNRLLLASGIESLMIVGDAYDGDKWIGHAWNMVKLDGEYYHVDSTWDDPVTSDGSNKLVHSYFNITDEQMSKDHRWNREDYPDANGTIYNFNNLNIEEKDSKGNTIIVVNNYDEFYNAIKGELEKGNNSISLKVLDYNETTYDLRGTLQKISNETATYGTFSISMSTDEINNAEYIRITVN</sequence>
<dbReference type="InterPro" id="IPR052557">
    <property type="entry name" value="CAP/Cytokinesis_protein"/>
</dbReference>
<dbReference type="SMART" id="SM00460">
    <property type="entry name" value="TGc"/>
    <property type="match status" value="1"/>
</dbReference>